<dbReference type="Proteomes" id="UP000070565">
    <property type="component" value="Unassembled WGS sequence"/>
</dbReference>
<evidence type="ECO:0000259" key="1">
    <source>
        <dbReference type="Pfam" id="PF04256"/>
    </source>
</evidence>
<evidence type="ECO:0000313" key="4">
    <source>
        <dbReference type="Proteomes" id="UP000070565"/>
    </source>
</evidence>
<sequence>MISSEIKEAIQDLRFLLNRGYPRASAVEFISDHYQLKLDQRHLLARCVFSKNERVDHQERSIDAPEVEGRKLGVDGYNVLITVESILEGKRVIICDDGFVRDLRAVFGKYKMSKATERALDLLLSTVSNSKPNEVALLFDKQVSKSGELASMARGKMDKMGIRGNARTVVGTDLKVRDFEVVSSSDRGIIEKMKAVWDIPMAILRREKATVLDLTEF</sequence>
<protein>
    <recommendedName>
        <fullName evidence="5">DUF434 domain-containing protein</fullName>
    </recommendedName>
</protein>
<feature type="domain" description="DUF434" evidence="1">
    <location>
        <begin position="6"/>
        <end position="57"/>
    </location>
</feature>
<dbReference type="EMBL" id="LHXZ01000013">
    <property type="protein sequence ID" value="KXB03459.1"/>
    <property type="molecule type" value="Genomic_DNA"/>
</dbReference>
<keyword evidence="4" id="KW-1185">Reference proteome</keyword>
<dbReference type="InterPro" id="IPR041652">
    <property type="entry name" value="DUF5616"/>
</dbReference>
<dbReference type="Pfam" id="PF18481">
    <property type="entry name" value="DUF5616"/>
    <property type="match status" value="1"/>
</dbReference>
<feature type="domain" description="DUF5616" evidence="2">
    <location>
        <begin position="66"/>
        <end position="200"/>
    </location>
</feature>
<proteinExistence type="predicted"/>
<evidence type="ECO:0008006" key="5">
    <source>
        <dbReference type="Google" id="ProtNLM"/>
    </source>
</evidence>
<reference evidence="3 4" key="1">
    <citation type="journal article" date="2016" name="Sci. Rep.">
        <title>Metabolic traits of an uncultured archaeal lineage -MSBL1- from brine pools of the Red Sea.</title>
        <authorList>
            <person name="Mwirichia R."/>
            <person name="Alam I."/>
            <person name="Rashid M."/>
            <person name="Vinu M."/>
            <person name="Ba-Alawi W."/>
            <person name="Anthony Kamau A."/>
            <person name="Kamanda Ngugi D."/>
            <person name="Goker M."/>
            <person name="Klenk H.P."/>
            <person name="Bajic V."/>
            <person name="Stingl U."/>
        </authorList>
    </citation>
    <scope>NUCLEOTIDE SEQUENCE [LARGE SCALE GENOMIC DNA]</scope>
    <source>
        <strain evidence="3">SCGC-AAA261F19</strain>
    </source>
</reference>
<gene>
    <name evidence="3" type="ORF">AKJ45_01575</name>
</gene>
<comment type="caution">
    <text evidence="3">The sequence shown here is derived from an EMBL/GenBank/DDBJ whole genome shotgun (WGS) entry which is preliminary data.</text>
</comment>
<dbReference type="PANTHER" id="PTHR42252">
    <property type="entry name" value="DUF5616 DOMAIN-CONTAINING PROTEIN"/>
    <property type="match status" value="1"/>
</dbReference>
<accession>A0A133VAJ5</accession>
<organism evidence="3 4">
    <name type="scientific">candidate division MSBL1 archaeon SCGC-AAA261F19</name>
    <dbReference type="NCBI Taxonomy" id="1698275"/>
    <lineage>
        <taxon>Archaea</taxon>
        <taxon>Methanobacteriati</taxon>
        <taxon>Methanobacteriota</taxon>
        <taxon>candidate division MSBL1</taxon>
    </lineage>
</organism>
<name>A0A133VAJ5_9EURY</name>
<dbReference type="PANTHER" id="PTHR42252:SF1">
    <property type="entry name" value="DUF434 DOMAIN-CONTAINING PROTEIN"/>
    <property type="match status" value="1"/>
</dbReference>
<dbReference type="InterPro" id="IPR007368">
    <property type="entry name" value="DUF434"/>
</dbReference>
<evidence type="ECO:0000313" key="3">
    <source>
        <dbReference type="EMBL" id="KXB03459.1"/>
    </source>
</evidence>
<dbReference type="AlphaFoldDB" id="A0A133VAJ5"/>
<dbReference type="Pfam" id="PF04256">
    <property type="entry name" value="DUF434"/>
    <property type="match status" value="1"/>
</dbReference>
<evidence type="ECO:0000259" key="2">
    <source>
        <dbReference type="Pfam" id="PF18481"/>
    </source>
</evidence>
<dbReference type="PATRIC" id="fig|1698275.3.peg.116"/>